<proteinExistence type="predicted"/>
<keyword evidence="3" id="KW-1185">Reference proteome</keyword>
<feature type="region of interest" description="Disordered" evidence="1">
    <location>
        <begin position="121"/>
        <end position="145"/>
    </location>
</feature>
<comment type="caution">
    <text evidence="2">The sequence shown here is derived from an EMBL/GenBank/DDBJ whole genome shotgun (WGS) entry which is preliminary data.</text>
</comment>
<reference evidence="2 3" key="1">
    <citation type="submission" date="2024-04" db="EMBL/GenBank/DDBJ databases">
        <title>Genome assembly C_amara_ONT_v2.</title>
        <authorList>
            <person name="Yant L."/>
            <person name="Moore C."/>
            <person name="Slenker M."/>
        </authorList>
    </citation>
    <scope>NUCLEOTIDE SEQUENCE [LARGE SCALE GENOMIC DNA]</scope>
    <source>
        <tissue evidence="2">Leaf</tissue>
    </source>
</reference>
<feature type="compositionally biased region" description="Polar residues" evidence="1">
    <location>
        <begin position="121"/>
        <end position="135"/>
    </location>
</feature>
<evidence type="ECO:0000313" key="3">
    <source>
        <dbReference type="Proteomes" id="UP001558713"/>
    </source>
</evidence>
<evidence type="ECO:0000313" key="2">
    <source>
        <dbReference type="EMBL" id="KAL1212566.1"/>
    </source>
</evidence>
<evidence type="ECO:0000256" key="1">
    <source>
        <dbReference type="SAM" id="MobiDB-lite"/>
    </source>
</evidence>
<organism evidence="2 3">
    <name type="scientific">Cardamine amara subsp. amara</name>
    <dbReference type="NCBI Taxonomy" id="228776"/>
    <lineage>
        <taxon>Eukaryota</taxon>
        <taxon>Viridiplantae</taxon>
        <taxon>Streptophyta</taxon>
        <taxon>Embryophyta</taxon>
        <taxon>Tracheophyta</taxon>
        <taxon>Spermatophyta</taxon>
        <taxon>Magnoliopsida</taxon>
        <taxon>eudicotyledons</taxon>
        <taxon>Gunneridae</taxon>
        <taxon>Pentapetalae</taxon>
        <taxon>rosids</taxon>
        <taxon>malvids</taxon>
        <taxon>Brassicales</taxon>
        <taxon>Brassicaceae</taxon>
        <taxon>Cardamineae</taxon>
        <taxon>Cardamine</taxon>
    </lineage>
</organism>
<accession>A0ABD1BHG0</accession>
<dbReference type="EMBL" id="JBANAX010000363">
    <property type="protein sequence ID" value="KAL1212566.1"/>
    <property type="molecule type" value="Genomic_DNA"/>
</dbReference>
<gene>
    <name evidence="2" type="ORF">V5N11_036137</name>
</gene>
<dbReference type="AlphaFoldDB" id="A0ABD1BHG0"/>
<name>A0ABD1BHG0_CARAN</name>
<protein>
    <submittedName>
        <fullName evidence="2">Uncharacterized protein</fullName>
    </submittedName>
</protein>
<sequence length="180" mass="19519">MPPICKHCKGIGHNIKRCPTAPITCTVCSATRHDTHQCPRVKSAWGKKNSKVKGNVVPTSNEMDKGKFIELSCEPTEKLHLAKDVTDTTPEYNTPTKVITAGKSSETVGIDLQTEKSPITPTNIVVSDSSSANTPHSEDGEIKGYSFSEIDKTLGDDLGFVEVVSKRQLRSTRGRGPKPT</sequence>
<dbReference type="Proteomes" id="UP001558713">
    <property type="component" value="Unassembled WGS sequence"/>
</dbReference>